<organism evidence="2 3">
    <name type="scientific">Lucilia cuprina</name>
    <name type="common">Green bottle fly</name>
    <name type="synonym">Australian sheep blowfly</name>
    <dbReference type="NCBI Taxonomy" id="7375"/>
    <lineage>
        <taxon>Eukaryota</taxon>
        <taxon>Metazoa</taxon>
        <taxon>Ecdysozoa</taxon>
        <taxon>Arthropoda</taxon>
        <taxon>Hexapoda</taxon>
        <taxon>Insecta</taxon>
        <taxon>Pterygota</taxon>
        <taxon>Neoptera</taxon>
        <taxon>Endopterygota</taxon>
        <taxon>Diptera</taxon>
        <taxon>Brachycera</taxon>
        <taxon>Muscomorpha</taxon>
        <taxon>Oestroidea</taxon>
        <taxon>Calliphoridae</taxon>
        <taxon>Luciliinae</taxon>
        <taxon>Lucilia</taxon>
    </lineage>
</organism>
<dbReference type="EMBL" id="JRES01001532">
    <property type="protein sequence ID" value="KNC22232.1"/>
    <property type="molecule type" value="Genomic_DNA"/>
</dbReference>
<dbReference type="STRING" id="7375.A0A0L0BQ96"/>
<evidence type="ECO:0000313" key="3">
    <source>
        <dbReference type="Proteomes" id="UP000037069"/>
    </source>
</evidence>
<comment type="caution">
    <text evidence="2">The sequence shown here is derived from an EMBL/GenBank/DDBJ whole genome shotgun (WGS) entry which is preliminary data.</text>
</comment>
<proteinExistence type="predicted"/>
<dbReference type="InterPro" id="IPR036915">
    <property type="entry name" value="Cyclin-like_sf"/>
</dbReference>
<dbReference type="AlphaFoldDB" id="A0A0L0BQ96"/>
<gene>
    <name evidence="2" type="ORF">FF38_04554</name>
</gene>
<dbReference type="InterPro" id="IPR004367">
    <property type="entry name" value="Cyclin_C-dom"/>
</dbReference>
<name>A0A0L0BQ96_LUCCU</name>
<evidence type="ECO:0000313" key="2">
    <source>
        <dbReference type="EMBL" id="KNC22232.1"/>
    </source>
</evidence>
<feature type="domain" description="Cyclin C-terminal" evidence="1">
    <location>
        <begin position="1"/>
        <end position="83"/>
    </location>
</feature>
<reference evidence="2 3" key="1">
    <citation type="journal article" date="2015" name="Nat. Commun.">
        <title>Lucilia cuprina genome unlocks parasitic fly biology to underpin future interventions.</title>
        <authorList>
            <person name="Anstead C.A."/>
            <person name="Korhonen P.K."/>
            <person name="Young N.D."/>
            <person name="Hall R.S."/>
            <person name="Jex A.R."/>
            <person name="Murali S.C."/>
            <person name="Hughes D.S."/>
            <person name="Lee S.F."/>
            <person name="Perry T."/>
            <person name="Stroehlein A.J."/>
            <person name="Ansell B.R."/>
            <person name="Breugelmans B."/>
            <person name="Hofmann A."/>
            <person name="Qu J."/>
            <person name="Dugan S."/>
            <person name="Lee S.L."/>
            <person name="Chao H."/>
            <person name="Dinh H."/>
            <person name="Han Y."/>
            <person name="Doddapaneni H.V."/>
            <person name="Worley K.C."/>
            <person name="Muzny D.M."/>
            <person name="Ioannidis P."/>
            <person name="Waterhouse R.M."/>
            <person name="Zdobnov E.M."/>
            <person name="James P.J."/>
            <person name="Bagnall N.H."/>
            <person name="Kotze A.C."/>
            <person name="Gibbs R.A."/>
            <person name="Richards S."/>
            <person name="Batterham P."/>
            <person name="Gasser R.B."/>
        </authorList>
    </citation>
    <scope>NUCLEOTIDE SEQUENCE [LARGE SCALE GENOMIC DNA]</scope>
    <source>
        <strain evidence="2 3">LS</strain>
        <tissue evidence="2">Full body</tissue>
    </source>
</reference>
<dbReference type="Proteomes" id="UP000037069">
    <property type="component" value="Unassembled WGS sequence"/>
</dbReference>
<dbReference type="Gene3D" id="1.10.472.10">
    <property type="entry name" value="Cyclin-like"/>
    <property type="match status" value="1"/>
</dbReference>
<dbReference type="SUPFAM" id="SSF47954">
    <property type="entry name" value="Cyclin-like"/>
    <property type="match status" value="1"/>
</dbReference>
<protein>
    <recommendedName>
        <fullName evidence="1">Cyclin C-terminal domain-containing protein</fullName>
    </recommendedName>
</protein>
<sequence>MDEKFVGAPASWCAAIAHYMSRHMLRKGNWTARHIYFSNYTEDQLESGVKAVREALCDPATHHKAVFDKYAERKFRKASLFVQNWVTMVQRNTALDFNFTN</sequence>
<dbReference type="Pfam" id="PF02984">
    <property type="entry name" value="Cyclin_C"/>
    <property type="match status" value="1"/>
</dbReference>
<accession>A0A0L0BQ96</accession>
<evidence type="ECO:0000259" key="1">
    <source>
        <dbReference type="Pfam" id="PF02984"/>
    </source>
</evidence>
<keyword evidence="3" id="KW-1185">Reference proteome</keyword>